<dbReference type="RefSeq" id="WP_353981667.1">
    <property type="nucleotide sequence ID" value="NZ_CP159578.1"/>
</dbReference>
<dbReference type="AlphaFoldDB" id="A0AB74UG72"/>
<gene>
    <name evidence="1" type="ORF">ABV408_06635</name>
</gene>
<proteinExistence type="predicted"/>
<accession>A0AB74UG72</accession>
<sequence length="75" mass="8310">MYPIHRGNKSKRVQVNLSEAEFALLEALANLNGLQLATQLRYLVMNEALECLGVRDIHEFDAISVGDFGVAANLH</sequence>
<dbReference type="EMBL" id="CP159578">
    <property type="protein sequence ID" value="XCJ80858.1"/>
    <property type="molecule type" value="Genomic_DNA"/>
</dbReference>
<evidence type="ECO:0000313" key="1">
    <source>
        <dbReference type="EMBL" id="XCJ80858.1"/>
    </source>
</evidence>
<protein>
    <submittedName>
        <fullName evidence="1">Uncharacterized protein</fullName>
    </submittedName>
</protein>
<reference evidence="1" key="1">
    <citation type="submission" date="2024-06" db="EMBL/GenBank/DDBJ databases">
        <title>Complete genome of Salinicola endophyticus HNIBRBA4755.</title>
        <authorList>
            <person name="Shin S.Y."/>
            <person name="Kang H."/>
            <person name="Song J."/>
        </authorList>
    </citation>
    <scope>NUCLEOTIDE SEQUENCE</scope>
    <source>
        <strain evidence="1">HNIBRBA4755</strain>
    </source>
</reference>
<organism evidence="1">
    <name type="scientific">Salinicola endophyticus</name>
    <dbReference type="NCBI Taxonomy" id="1949083"/>
    <lineage>
        <taxon>Bacteria</taxon>
        <taxon>Pseudomonadati</taxon>
        <taxon>Pseudomonadota</taxon>
        <taxon>Gammaproteobacteria</taxon>
        <taxon>Oceanospirillales</taxon>
        <taxon>Halomonadaceae</taxon>
        <taxon>Salinicola</taxon>
    </lineage>
</organism>
<name>A0AB74UG72_9GAMM</name>